<proteinExistence type="predicted"/>
<protein>
    <submittedName>
        <fullName evidence="2">Uncharacterized protein</fullName>
    </submittedName>
</protein>
<dbReference type="Proteomes" id="UP000824120">
    <property type="component" value="Unassembled WGS sequence"/>
</dbReference>
<feature type="compositionally biased region" description="Polar residues" evidence="1">
    <location>
        <begin position="61"/>
        <end position="73"/>
    </location>
</feature>
<organism evidence="2 3">
    <name type="scientific">Solanum commersonii</name>
    <name type="common">Commerson's wild potato</name>
    <name type="synonym">Commerson's nightshade</name>
    <dbReference type="NCBI Taxonomy" id="4109"/>
    <lineage>
        <taxon>Eukaryota</taxon>
        <taxon>Viridiplantae</taxon>
        <taxon>Streptophyta</taxon>
        <taxon>Embryophyta</taxon>
        <taxon>Tracheophyta</taxon>
        <taxon>Spermatophyta</taxon>
        <taxon>Magnoliopsida</taxon>
        <taxon>eudicotyledons</taxon>
        <taxon>Gunneridae</taxon>
        <taxon>Pentapetalae</taxon>
        <taxon>asterids</taxon>
        <taxon>lamiids</taxon>
        <taxon>Solanales</taxon>
        <taxon>Solanaceae</taxon>
        <taxon>Solanoideae</taxon>
        <taxon>Solaneae</taxon>
        <taxon>Solanum</taxon>
    </lineage>
</organism>
<keyword evidence="3" id="KW-1185">Reference proteome</keyword>
<evidence type="ECO:0000256" key="1">
    <source>
        <dbReference type="SAM" id="MobiDB-lite"/>
    </source>
</evidence>
<feature type="region of interest" description="Disordered" evidence="1">
    <location>
        <begin position="60"/>
        <end position="85"/>
    </location>
</feature>
<accession>A0A9J5W0W6</accession>
<evidence type="ECO:0000313" key="2">
    <source>
        <dbReference type="EMBL" id="KAG5568999.1"/>
    </source>
</evidence>
<name>A0A9J5W0W6_SOLCO</name>
<gene>
    <name evidence="2" type="ORF">H5410_064043</name>
</gene>
<dbReference type="AlphaFoldDB" id="A0A9J5W0W6"/>
<evidence type="ECO:0000313" key="3">
    <source>
        <dbReference type="Proteomes" id="UP000824120"/>
    </source>
</evidence>
<reference evidence="2" key="1">
    <citation type="submission" date="2020-09" db="EMBL/GenBank/DDBJ databases">
        <title>De no assembly of potato wild relative species, Solanum commersonii.</title>
        <authorList>
            <person name="Cho K."/>
        </authorList>
    </citation>
    <scope>NUCLEOTIDE SEQUENCE</scope>
    <source>
        <strain evidence="2">LZ3.2</strain>
        <tissue evidence="2">Leaf</tissue>
    </source>
</reference>
<dbReference type="OrthoDB" id="10067222at2759"/>
<comment type="caution">
    <text evidence="2">The sequence shown here is derived from an EMBL/GenBank/DDBJ whole genome shotgun (WGS) entry which is preliminary data.</text>
</comment>
<dbReference type="EMBL" id="JACXVP010000019">
    <property type="protein sequence ID" value="KAG5568999.1"/>
    <property type="molecule type" value="Genomic_DNA"/>
</dbReference>
<sequence>MNSTPPKTSHWGSFIEQLFNRHVTYSSTLGSKLVNFTHHAIIDLFFNTWTNRKRQRAEFSGSWQQGHSATYNTPPRAFKSSAKDSTRRWKLYFRRHLTLPSRAIS</sequence>